<sequence length="95" mass="10248">MTDNLDDLDYLDYLDGNAAAGPLSEFFAIDVVSARGRCASCGRIDALATARLYPNSHGLLLRCPGCAEILMRLVDTGDSVCLDLHGLSFIELRRG</sequence>
<organism evidence="1 2">
    <name type="scientific">Cryobacterium zongtaii</name>
    <dbReference type="NCBI Taxonomy" id="1259217"/>
    <lineage>
        <taxon>Bacteria</taxon>
        <taxon>Bacillati</taxon>
        <taxon>Actinomycetota</taxon>
        <taxon>Actinomycetes</taxon>
        <taxon>Micrococcales</taxon>
        <taxon>Microbacteriaceae</taxon>
        <taxon>Cryobacterium</taxon>
    </lineage>
</organism>
<gene>
    <name evidence="1" type="ORF">C3B59_06755</name>
</gene>
<dbReference type="OrthoDB" id="165401at2"/>
<accession>A0A2S3ZJH0</accession>
<evidence type="ECO:0000313" key="1">
    <source>
        <dbReference type="EMBL" id="POH67738.1"/>
    </source>
</evidence>
<dbReference type="AlphaFoldDB" id="A0A2S3ZJH0"/>
<comment type="caution">
    <text evidence="1">The sequence shown here is derived from an EMBL/GenBank/DDBJ whole genome shotgun (WGS) entry which is preliminary data.</text>
</comment>
<dbReference type="Proteomes" id="UP000237104">
    <property type="component" value="Unassembled WGS sequence"/>
</dbReference>
<dbReference type="InterPro" id="IPR045423">
    <property type="entry name" value="DUF6510"/>
</dbReference>
<dbReference type="RefSeq" id="WP_103430612.1">
    <property type="nucleotide sequence ID" value="NZ_PPXF01000031.1"/>
</dbReference>
<reference evidence="1 2" key="1">
    <citation type="submission" date="2018-01" db="EMBL/GenBank/DDBJ databases">
        <title>Cryobacterium sp. nov., from glaciers in China.</title>
        <authorList>
            <person name="Liu Q."/>
            <person name="Xin Y.-H."/>
        </authorList>
    </citation>
    <scope>NUCLEOTIDE SEQUENCE [LARGE SCALE GENOMIC DNA]</scope>
    <source>
        <strain evidence="1 2">TMB1-8</strain>
    </source>
</reference>
<name>A0A2S3ZJH0_9MICO</name>
<protein>
    <submittedName>
        <fullName evidence="1">Uncharacterized protein</fullName>
    </submittedName>
</protein>
<evidence type="ECO:0000313" key="2">
    <source>
        <dbReference type="Proteomes" id="UP000237104"/>
    </source>
</evidence>
<proteinExistence type="predicted"/>
<dbReference type="EMBL" id="PPXF01000031">
    <property type="protein sequence ID" value="POH67738.1"/>
    <property type="molecule type" value="Genomic_DNA"/>
</dbReference>
<dbReference type="Pfam" id="PF20120">
    <property type="entry name" value="DUF6510"/>
    <property type="match status" value="1"/>
</dbReference>